<dbReference type="PANTHER" id="PTHR38567:SF1">
    <property type="entry name" value="DUF4291 DOMAIN-CONTAINING PROTEIN"/>
    <property type="match status" value="1"/>
</dbReference>
<protein>
    <submittedName>
        <fullName evidence="1">Uncharacterized protein</fullName>
    </submittedName>
</protein>
<reference evidence="1 2" key="1">
    <citation type="journal article" date="2018" name="Sci. Rep.">
        <title>Genomic signatures of local adaptation to the degree of environmental predictability in rotifers.</title>
        <authorList>
            <person name="Franch-Gras L."/>
            <person name="Hahn C."/>
            <person name="Garcia-Roger E.M."/>
            <person name="Carmona M.J."/>
            <person name="Serra M."/>
            <person name="Gomez A."/>
        </authorList>
    </citation>
    <scope>NUCLEOTIDE SEQUENCE [LARGE SCALE GENOMIC DNA]</scope>
    <source>
        <strain evidence="1">HYR1</strain>
    </source>
</reference>
<dbReference type="AlphaFoldDB" id="A0A3M7Q8F5"/>
<organism evidence="1 2">
    <name type="scientific">Brachionus plicatilis</name>
    <name type="common">Marine rotifer</name>
    <name type="synonym">Brachionus muelleri</name>
    <dbReference type="NCBI Taxonomy" id="10195"/>
    <lineage>
        <taxon>Eukaryota</taxon>
        <taxon>Metazoa</taxon>
        <taxon>Spiralia</taxon>
        <taxon>Gnathifera</taxon>
        <taxon>Rotifera</taxon>
        <taxon>Eurotatoria</taxon>
        <taxon>Monogononta</taxon>
        <taxon>Pseudotrocha</taxon>
        <taxon>Ploima</taxon>
        <taxon>Brachionidae</taxon>
        <taxon>Brachionus</taxon>
    </lineage>
</organism>
<evidence type="ECO:0000313" key="2">
    <source>
        <dbReference type="Proteomes" id="UP000276133"/>
    </source>
</evidence>
<evidence type="ECO:0000313" key="1">
    <source>
        <dbReference type="EMBL" id="RNA07633.1"/>
    </source>
</evidence>
<dbReference type="STRING" id="10195.A0A3M7Q8F5"/>
<dbReference type="Proteomes" id="UP000276133">
    <property type="component" value="Unassembled WGS sequence"/>
</dbReference>
<comment type="caution">
    <text evidence="1">The sequence shown here is derived from an EMBL/GenBank/DDBJ whole genome shotgun (WGS) entry which is preliminary data.</text>
</comment>
<proteinExistence type="predicted"/>
<gene>
    <name evidence="1" type="ORF">BpHYR1_013126</name>
</gene>
<dbReference type="OrthoDB" id="413653at2759"/>
<accession>A0A3M7Q8F5</accession>
<sequence>MNSIKTCLYFEQIDKWPNNGKHILASYDQETVIVYQAYNHKIASEILKYKNFHNENCLKAGYNLSRMTWIKTNFLWMMYRSGWATKPNQERILAFRIKKEGFEEILKYSTASNSDVLSKKDKSVILQWDPDHNPDFSKVQTGRRAIQLGIRDEMLIKFSKEFIVDVFDITQFVNEQYSVIKSDYVNGLKSLLVPIHQGFLFALQATSFLFDFISAMHKNLAQKLQHKIYSSKNKKFIGCIKIKILYNFVKTNSKLYKTLQFSDHYLKNLTENCILKIELNTLNFEVVEYFYKPGNKLCWEAAKPGRSERGQNKAARPAAKNYVY</sequence>
<name>A0A3M7Q8F5_BRAPC</name>
<dbReference type="InterPro" id="IPR025633">
    <property type="entry name" value="DUF4291"/>
</dbReference>
<keyword evidence="2" id="KW-1185">Reference proteome</keyword>
<dbReference type="PANTHER" id="PTHR38567">
    <property type="entry name" value="DUF4291 DOMAIN-CONTAINING PROTEIN"/>
    <property type="match status" value="1"/>
</dbReference>
<dbReference type="Pfam" id="PF14124">
    <property type="entry name" value="DUF4291"/>
    <property type="match status" value="1"/>
</dbReference>
<dbReference type="EMBL" id="REGN01006975">
    <property type="protein sequence ID" value="RNA07633.1"/>
    <property type="molecule type" value="Genomic_DNA"/>
</dbReference>